<protein>
    <submittedName>
        <fullName evidence="5">1-acyl-sn-glycerol-3-phosphate acyltransferase</fullName>
        <ecNumber evidence="5">2.3.1.-</ecNumber>
    </submittedName>
</protein>
<evidence type="ECO:0000313" key="6">
    <source>
        <dbReference type="Proteomes" id="UP000315403"/>
    </source>
</evidence>
<organism evidence="5 6">
    <name type="scientific">Acidithiobacillus thiooxidans ATCC 19377</name>
    <dbReference type="NCBI Taxonomy" id="637390"/>
    <lineage>
        <taxon>Bacteria</taxon>
        <taxon>Pseudomonadati</taxon>
        <taxon>Pseudomonadota</taxon>
        <taxon>Acidithiobacillia</taxon>
        <taxon>Acidithiobacillales</taxon>
        <taxon>Acidithiobacillaceae</taxon>
        <taxon>Acidithiobacillus</taxon>
    </lineage>
</organism>
<dbReference type="SMART" id="SM00563">
    <property type="entry name" value="PlsC"/>
    <property type="match status" value="1"/>
</dbReference>
<name>A0A543Q6Y8_ACITH</name>
<proteinExistence type="predicted"/>
<dbReference type="InterPro" id="IPR002123">
    <property type="entry name" value="Plipid/glycerol_acylTrfase"/>
</dbReference>
<evidence type="ECO:0000259" key="4">
    <source>
        <dbReference type="SMART" id="SM00563"/>
    </source>
</evidence>
<dbReference type="RefSeq" id="WP_142088287.1">
    <property type="nucleotide sequence ID" value="NZ_SZUV01000001.1"/>
</dbReference>
<evidence type="ECO:0000256" key="1">
    <source>
        <dbReference type="ARBA" id="ARBA00005189"/>
    </source>
</evidence>
<dbReference type="CDD" id="cd07989">
    <property type="entry name" value="LPLAT_AGPAT-like"/>
    <property type="match status" value="1"/>
</dbReference>
<gene>
    <name evidence="5" type="primary">plsC_3</name>
    <name evidence="5" type="ORF">DLNHIDIE_01953</name>
</gene>
<dbReference type="Proteomes" id="UP000315403">
    <property type="component" value="Unassembled WGS sequence"/>
</dbReference>
<dbReference type="PANTHER" id="PTHR10434:SF11">
    <property type="entry name" value="1-ACYL-SN-GLYCEROL-3-PHOSPHATE ACYLTRANSFERASE"/>
    <property type="match status" value="1"/>
</dbReference>
<dbReference type="EC" id="2.3.1.-" evidence="5"/>
<sequence>MSSVVVQPADAIGEWSLTQRNLHRLLTAYLRFYQGAHWEHSTVPAEGAAILVCNHVSVLDPLLLVASNQRVVSFLVAREYYDNPLMRQLLEQTYSIPVRRDRRDVRALLQARHVLEEGRVLGIFPEGGINRSETRKGVAWLVRESAAPVVPAHVGGARQAASDLQTWLRRQHPLLRYGVPLHFHRDADAAEVMGATMSAIATLA</sequence>
<evidence type="ECO:0000256" key="2">
    <source>
        <dbReference type="ARBA" id="ARBA00022679"/>
    </source>
</evidence>
<dbReference type="Pfam" id="PF01553">
    <property type="entry name" value="Acyltransferase"/>
    <property type="match status" value="1"/>
</dbReference>
<dbReference type="SUPFAM" id="SSF69593">
    <property type="entry name" value="Glycerol-3-phosphate (1)-acyltransferase"/>
    <property type="match status" value="1"/>
</dbReference>
<keyword evidence="2 5" id="KW-0808">Transferase</keyword>
<dbReference type="GO" id="GO:0006654">
    <property type="term" value="P:phosphatidic acid biosynthetic process"/>
    <property type="evidence" value="ECO:0007669"/>
    <property type="project" value="TreeGrafter"/>
</dbReference>
<comment type="pathway">
    <text evidence="1">Lipid metabolism.</text>
</comment>
<evidence type="ECO:0000256" key="3">
    <source>
        <dbReference type="ARBA" id="ARBA00023315"/>
    </source>
</evidence>
<accession>A0A543Q6Y8</accession>
<comment type="caution">
    <text evidence="5">The sequence shown here is derived from an EMBL/GenBank/DDBJ whole genome shotgun (WGS) entry which is preliminary data.</text>
</comment>
<dbReference type="PANTHER" id="PTHR10434">
    <property type="entry name" value="1-ACYL-SN-GLYCEROL-3-PHOSPHATE ACYLTRANSFERASE"/>
    <property type="match status" value="1"/>
</dbReference>
<feature type="domain" description="Phospholipid/glycerol acyltransferase" evidence="4">
    <location>
        <begin position="49"/>
        <end position="157"/>
    </location>
</feature>
<keyword evidence="3 5" id="KW-0012">Acyltransferase</keyword>
<dbReference type="AlphaFoldDB" id="A0A543Q6Y8"/>
<dbReference type="GO" id="GO:0003841">
    <property type="term" value="F:1-acylglycerol-3-phosphate O-acyltransferase activity"/>
    <property type="evidence" value="ECO:0007669"/>
    <property type="project" value="TreeGrafter"/>
</dbReference>
<dbReference type="EMBL" id="SZUV01000001">
    <property type="protein sequence ID" value="TQN52069.1"/>
    <property type="molecule type" value="Genomic_DNA"/>
</dbReference>
<reference evidence="5 6" key="1">
    <citation type="submission" date="2019-03" db="EMBL/GenBank/DDBJ databases">
        <title>New insights into Acidothiobacillus thiooxidans sulfur metabolism through coupled gene expression, solution geochemistry, microscopy and spectroscopy analyses.</title>
        <authorList>
            <person name="Camacho D."/>
            <person name="Frazao R."/>
            <person name="Fouillen A."/>
            <person name="Nanci A."/>
            <person name="Lang B.F."/>
            <person name="Apte S.C."/>
            <person name="Baron C."/>
            <person name="Warren L.A."/>
        </authorList>
    </citation>
    <scope>NUCLEOTIDE SEQUENCE [LARGE SCALE GENOMIC DNA]</scope>
    <source>
        <strain evidence="5 6">ATCC 19377</strain>
    </source>
</reference>
<evidence type="ECO:0000313" key="5">
    <source>
        <dbReference type="EMBL" id="TQN52069.1"/>
    </source>
</evidence>